<proteinExistence type="predicted"/>
<comment type="caution">
    <text evidence="2">The sequence shown here is derived from an EMBL/GenBank/DDBJ whole genome shotgun (WGS) entry which is preliminary data.</text>
</comment>
<name>A0ABQ7VXW9_SOLTU</name>
<evidence type="ECO:0000256" key="1">
    <source>
        <dbReference type="SAM" id="MobiDB-lite"/>
    </source>
</evidence>
<evidence type="ECO:0000313" key="2">
    <source>
        <dbReference type="EMBL" id="KAH0773335.1"/>
    </source>
</evidence>
<feature type="compositionally biased region" description="Polar residues" evidence="1">
    <location>
        <begin position="90"/>
        <end position="106"/>
    </location>
</feature>
<reference evidence="2 3" key="1">
    <citation type="journal article" date="2021" name="bioRxiv">
        <title>Chromosome-scale and haplotype-resolved genome assembly of a tetraploid potato cultivar.</title>
        <authorList>
            <person name="Sun H."/>
            <person name="Jiao W.-B."/>
            <person name="Krause K."/>
            <person name="Campoy J.A."/>
            <person name="Goel M."/>
            <person name="Folz-Donahue K."/>
            <person name="Kukat C."/>
            <person name="Huettel B."/>
            <person name="Schneeberger K."/>
        </authorList>
    </citation>
    <scope>NUCLEOTIDE SEQUENCE [LARGE SCALE GENOMIC DNA]</scope>
    <source>
        <strain evidence="2">SolTubOtavaFocal</strain>
        <tissue evidence="2">Leaves</tissue>
    </source>
</reference>
<dbReference type="PANTHER" id="PTHR34222:SF89">
    <property type="match status" value="1"/>
</dbReference>
<organism evidence="2 3">
    <name type="scientific">Solanum tuberosum</name>
    <name type="common">Potato</name>
    <dbReference type="NCBI Taxonomy" id="4113"/>
    <lineage>
        <taxon>Eukaryota</taxon>
        <taxon>Viridiplantae</taxon>
        <taxon>Streptophyta</taxon>
        <taxon>Embryophyta</taxon>
        <taxon>Tracheophyta</taxon>
        <taxon>Spermatophyta</taxon>
        <taxon>Magnoliopsida</taxon>
        <taxon>eudicotyledons</taxon>
        <taxon>Gunneridae</taxon>
        <taxon>Pentapetalae</taxon>
        <taxon>asterids</taxon>
        <taxon>lamiids</taxon>
        <taxon>Solanales</taxon>
        <taxon>Solanaceae</taxon>
        <taxon>Solanoideae</taxon>
        <taxon>Solaneae</taxon>
        <taxon>Solanum</taxon>
    </lineage>
</organism>
<sequence>MHKAEQDRRLLHFLMGLNKIYTVRGNIPMMTIFPSMAQVFSILSQEVRQREVRPHDQVALEFTSLSASASPHTSRDFKTNYSSYRGGPDNSENSNNNYFRGSSSTGNSYAQNKSYLFCDYCKRSGHTKDRCYKLHVYTPTPDFSKERVQPRQQMLTHLKKEIVRVVRKILS</sequence>
<dbReference type="EMBL" id="JAIVGD010000005">
    <property type="protein sequence ID" value="KAH0773335.1"/>
    <property type="molecule type" value="Genomic_DNA"/>
</dbReference>
<dbReference type="Proteomes" id="UP000826656">
    <property type="component" value="Unassembled WGS sequence"/>
</dbReference>
<evidence type="ECO:0000313" key="3">
    <source>
        <dbReference type="Proteomes" id="UP000826656"/>
    </source>
</evidence>
<protein>
    <submittedName>
        <fullName evidence="2">Uncharacterized protein</fullName>
    </submittedName>
</protein>
<gene>
    <name evidence="2" type="ORF">KY290_010472</name>
</gene>
<feature type="region of interest" description="Disordered" evidence="1">
    <location>
        <begin position="69"/>
        <end position="106"/>
    </location>
</feature>
<dbReference type="PANTHER" id="PTHR34222">
    <property type="entry name" value="GAG_PRE-INTEGRS DOMAIN-CONTAINING PROTEIN"/>
    <property type="match status" value="1"/>
</dbReference>
<accession>A0ABQ7VXW9</accession>
<keyword evidence="3" id="KW-1185">Reference proteome</keyword>